<sequence>MEATHQLGLVRRSNELSPLGCSSLPWPRVGRKRLGETMLREEMPPETANDGNGSNSSAGIGTKIKRIVTAGLLFTSLAAGGAEAIGRNNAQGGNAAGLVPSHVTNRAMVPPPPPAQFEKGATRVEKMKAHLRELAEKMTDKEPKRVSPSGPDPRHH</sequence>
<feature type="region of interest" description="Disordered" evidence="1">
    <location>
        <begin position="132"/>
        <end position="156"/>
    </location>
</feature>
<dbReference type="EMBL" id="JBICCN010000045">
    <property type="protein sequence ID" value="KAL3098581.1"/>
    <property type="molecule type" value="Genomic_DNA"/>
</dbReference>
<dbReference type="Proteomes" id="UP001620645">
    <property type="component" value="Unassembled WGS sequence"/>
</dbReference>
<accession>A0ABD2K6R7</accession>
<keyword evidence="3" id="KW-1185">Reference proteome</keyword>
<evidence type="ECO:0000313" key="2">
    <source>
        <dbReference type="EMBL" id="KAL3098581.1"/>
    </source>
</evidence>
<gene>
    <name evidence="2" type="ORF">niasHS_000118</name>
</gene>
<evidence type="ECO:0000313" key="3">
    <source>
        <dbReference type="Proteomes" id="UP001620645"/>
    </source>
</evidence>
<feature type="compositionally biased region" description="Basic and acidic residues" evidence="1">
    <location>
        <begin position="132"/>
        <end position="145"/>
    </location>
</feature>
<dbReference type="AlphaFoldDB" id="A0ABD2K6R7"/>
<evidence type="ECO:0000256" key="1">
    <source>
        <dbReference type="SAM" id="MobiDB-lite"/>
    </source>
</evidence>
<protein>
    <submittedName>
        <fullName evidence="2">Uncharacterized protein</fullName>
    </submittedName>
</protein>
<organism evidence="2 3">
    <name type="scientific">Heterodera schachtii</name>
    <name type="common">Sugarbeet cyst nematode worm</name>
    <name type="synonym">Tylenchus schachtii</name>
    <dbReference type="NCBI Taxonomy" id="97005"/>
    <lineage>
        <taxon>Eukaryota</taxon>
        <taxon>Metazoa</taxon>
        <taxon>Ecdysozoa</taxon>
        <taxon>Nematoda</taxon>
        <taxon>Chromadorea</taxon>
        <taxon>Rhabditida</taxon>
        <taxon>Tylenchina</taxon>
        <taxon>Tylenchomorpha</taxon>
        <taxon>Tylenchoidea</taxon>
        <taxon>Heteroderidae</taxon>
        <taxon>Heteroderinae</taxon>
        <taxon>Heterodera</taxon>
    </lineage>
</organism>
<name>A0ABD2K6R7_HETSC</name>
<comment type="caution">
    <text evidence="2">The sequence shown here is derived from an EMBL/GenBank/DDBJ whole genome shotgun (WGS) entry which is preliminary data.</text>
</comment>
<reference evidence="2 3" key="1">
    <citation type="submission" date="2024-10" db="EMBL/GenBank/DDBJ databases">
        <authorList>
            <person name="Kim D."/>
        </authorList>
    </citation>
    <scope>NUCLEOTIDE SEQUENCE [LARGE SCALE GENOMIC DNA]</scope>
    <source>
        <strain evidence="2">Taebaek</strain>
    </source>
</reference>
<proteinExistence type="predicted"/>